<keyword evidence="4" id="KW-1185">Reference proteome</keyword>
<keyword evidence="2" id="KW-0732">Signal</keyword>
<evidence type="ECO:0000313" key="4">
    <source>
        <dbReference type="Proteomes" id="UP000199392"/>
    </source>
</evidence>
<dbReference type="Proteomes" id="UP000199392">
    <property type="component" value="Unassembled WGS sequence"/>
</dbReference>
<evidence type="ECO:0000256" key="1">
    <source>
        <dbReference type="SAM" id="MobiDB-lite"/>
    </source>
</evidence>
<proteinExistence type="predicted"/>
<feature type="region of interest" description="Disordered" evidence="1">
    <location>
        <begin position="19"/>
        <end position="51"/>
    </location>
</feature>
<feature type="chain" id="PRO_5011665370" description="Argininosuccinate lyase" evidence="2">
    <location>
        <begin position="20"/>
        <end position="51"/>
    </location>
</feature>
<evidence type="ECO:0008006" key="5">
    <source>
        <dbReference type="Google" id="ProtNLM"/>
    </source>
</evidence>
<evidence type="ECO:0000256" key="2">
    <source>
        <dbReference type="SAM" id="SignalP"/>
    </source>
</evidence>
<evidence type="ECO:0000313" key="3">
    <source>
        <dbReference type="EMBL" id="SFT11292.1"/>
    </source>
</evidence>
<dbReference type="EMBL" id="FOZW01000010">
    <property type="protein sequence ID" value="SFT11292.1"/>
    <property type="molecule type" value="Genomic_DNA"/>
</dbReference>
<dbReference type="AlphaFoldDB" id="A0A1I6VCC5"/>
<accession>A0A1I6VCC5</accession>
<gene>
    <name evidence="3" type="ORF">SAMN04488050_110231</name>
</gene>
<feature type="signal peptide" evidence="2">
    <location>
        <begin position="1"/>
        <end position="19"/>
    </location>
</feature>
<dbReference type="STRING" id="311180.SAMN04488050_110231"/>
<sequence length="51" mass="5074">MIIRSALALGLVAMLAACGADGPPTRPEPKDTTPEPGISIHGSVEMGVASS</sequence>
<dbReference type="RefSeq" id="WP_092427568.1">
    <property type="nucleotide sequence ID" value="NZ_FNCL01000010.1"/>
</dbReference>
<protein>
    <recommendedName>
        <fullName evidence="5">Argininosuccinate lyase</fullName>
    </recommendedName>
</protein>
<organism evidence="3 4">
    <name type="scientific">Alloyangia pacifica</name>
    <dbReference type="NCBI Taxonomy" id="311180"/>
    <lineage>
        <taxon>Bacteria</taxon>
        <taxon>Pseudomonadati</taxon>
        <taxon>Pseudomonadota</taxon>
        <taxon>Alphaproteobacteria</taxon>
        <taxon>Rhodobacterales</taxon>
        <taxon>Roseobacteraceae</taxon>
        <taxon>Alloyangia</taxon>
    </lineage>
</organism>
<dbReference type="PROSITE" id="PS51257">
    <property type="entry name" value="PROKAR_LIPOPROTEIN"/>
    <property type="match status" value="1"/>
</dbReference>
<reference evidence="4" key="1">
    <citation type="submission" date="2016-10" db="EMBL/GenBank/DDBJ databases">
        <authorList>
            <person name="Varghese N."/>
            <person name="Submissions S."/>
        </authorList>
    </citation>
    <scope>NUCLEOTIDE SEQUENCE [LARGE SCALE GENOMIC DNA]</scope>
    <source>
        <strain evidence="4">DSM 26894</strain>
    </source>
</reference>
<name>A0A1I6VCC5_9RHOB</name>